<accession>A0A3M7QQG1</accession>
<gene>
    <name evidence="1" type="ORF">BpHYR1_040993</name>
</gene>
<protein>
    <submittedName>
        <fullName evidence="1">Uncharacterized protein</fullName>
    </submittedName>
</protein>
<dbReference type="Proteomes" id="UP000276133">
    <property type="component" value="Unassembled WGS sequence"/>
</dbReference>
<dbReference type="EMBL" id="REGN01005375">
    <property type="protein sequence ID" value="RNA13580.1"/>
    <property type="molecule type" value="Genomic_DNA"/>
</dbReference>
<name>A0A3M7QQG1_BRAPC</name>
<sequence length="114" mass="13441">MILKYNKITLLTSRLWSFWVKIDPYNPSFSHEATSWLDVSYGPAPLTEQNMIEGSDGSSCKRLYFSKINFEMKKLDLIKLVEISSKNFNNEKIFGNENIWKKITKEFIGYYCYT</sequence>
<keyword evidence="2" id="KW-1185">Reference proteome</keyword>
<organism evidence="1 2">
    <name type="scientific">Brachionus plicatilis</name>
    <name type="common">Marine rotifer</name>
    <name type="synonym">Brachionus muelleri</name>
    <dbReference type="NCBI Taxonomy" id="10195"/>
    <lineage>
        <taxon>Eukaryota</taxon>
        <taxon>Metazoa</taxon>
        <taxon>Spiralia</taxon>
        <taxon>Gnathifera</taxon>
        <taxon>Rotifera</taxon>
        <taxon>Eurotatoria</taxon>
        <taxon>Monogononta</taxon>
        <taxon>Pseudotrocha</taxon>
        <taxon>Ploima</taxon>
        <taxon>Brachionidae</taxon>
        <taxon>Brachionus</taxon>
    </lineage>
</organism>
<comment type="caution">
    <text evidence="1">The sequence shown here is derived from an EMBL/GenBank/DDBJ whole genome shotgun (WGS) entry which is preliminary data.</text>
</comment>
<reference evidence="1 2" key="1">
    <citation type="journal article" date="2018" name="Sci. Rep.">
        <title>Genomic signatures of local adaptation to the degree of environmental predictability in rotifers.</title>
        <authorList>
            <person name="Franch-Gras L."/>
            <person name="Hahn C."/>
            <person name="Garcia-Roger E.M."/>
            <person name="Carmona M.J."/>
            <person name="Serra M."/>
            <person name="Gomez A."/>
        </authorList>
    </citation>
    <scope>NUCLEOTIDE SEQUENCE [LARGE SCALE GENOMIC DNA]</scope>
    <source>
        <strain evidence="1">HYR1</strain>
    </source>
</reference>
<evidence type="ECO:0000313" key="2">
    <source>
        <dbReference type="Proteomes" id="UP000276133"/>
    </source>
</evidence>
<proteinExistence type="predicted"/>
<dbReference type="AlphaFoldDB" id="A0A3M7QQG1"/>
<evidence type="ECO:0000313" key="1">
    <source>
        <dbReference type="EMBL" id="RNA13580.1"/>
    </source>
</evidence>